<dbReference type="InterPro" id="IPR001926">
    <property type="entry name" value="TrpB-like_PALP"/>
</dbReference>
<dbReference type="PATRIC" id="fig|1698259.3.peg.1465"/>
<accession>A0A133U5P7</accession>
<gene>
    <name evidence="2" type="ORF">AKJ57_05205</name>
</gene>
<evidence type="ECO:0000259" key="1">
    <source>
        <dbReference type="Pfam" id="PF00291"/>
    </source>
</evidence>
<proteinExistence type="predicted"/>
<protein>
    <recommendedName>
        <fullName evidence="1">Tryptophan synthase beta chain-like PALP domain-containing protein</fullName>
    </recommendedName>
</protein>
<dbReference type="Gene3D" id="3.40.50.1100">
    <property type="match status" value="2"/>
</dbReference>
<reference evidence="2 3" key="1">
    <citation type="journal article" date="2016" name="Sci. Rep.">
        <title>Metabolic traits of an uncultured archaeal lineage -MSBL1- from brine pools of the Red Sea.</title>
        <authorList>
            <person name="Mwirichia R."/>
            <person name="Alam I."/>
            <person name="Rashid M."/>
            <person name="Vinu M."/>
            <person name="Ba-Alawi W."/>
            <person name="Anthony Kamau A."/>
            <person name="Kamanda Ngugi D."/>
            <person name="Goker M."/>
            <person name="Klenk H.P."/>
            <person name="Bajic V."/>
            <person name="Stingl U."/>
        </authorList>
    </citation>
    <scope>NUCLEOTIDE SEQUENCE [LARGE SCALE GENOMIC DNA]</scope>
    <source>
        <strain evidence="2">SCGC-AAA259A05</strain>
    </source>
</reference>
<name>A0A133U5P7_9EURY</name>
<evidence type="ECO:0000313" key="2">
    <source>
        <dbReference type="EMBL" id="KXA89524.1"/>
    </source>
</evidence>
<dbReference type="Pfam" id="PF00291">
    <property type="entry name" value="PALP"/>
    <property type="match status" value="1"/>
</dbReference>
<dbReference type="InterPro" id="IPR050214">
    <property type="entry name" value="Cys_Synth/Cystath_Beta-Synth"/>
</dbReference>
<evidence type="ECO:0000313" key="3">
    <source>
        <dbReference type="Proteomes" id="UP000070163"/>
    </source>
</evidence>
<sequence length="375" mass="42470">MELLERIHHLAERVNKDEFDRLLKEHGVGSTNLLTLKDGVFGKAEYQNAGESIKARTWAAIEYLKRKELEDKEEILAATSSNFGKAGVYLGKGAGENKVYRFFMSEKAEEELSDQVQRIRDFGNQVKFEKFPGSICPAAAEDEEFKEEYGGVSRGKPIAAARAWEETGEKAVNFDQYRDIGNPLAHYLTTGEEIIQQIRDIGEDLNCFVCSLGTCGSFLGTALRLKEHNEKIKLVAAIPEDDQHEEDNHYQHGLRSKSELGATKFWKEARKIADEIHEVSDEDAFSGMIELWERGVPAGISSGTNWHCIKSIENTLDRGVVTLIPDSLERYEEYLRRHLKEVTGDSFSSYEKIHRELSDQAKKGRNKHVKALKNS</sequence>
<dbReference type="Proteomes" id="UP000070163">
    <property type="component" value="Unassembled WGS sequence"/>
</dbReference>
<dbReference type="PANTHER" id="PTHR10314">
    <property type="entry name" value="CYSTATHIONINE BETA-SYNTHASE"/>
    <property type="match status" value="1"/>
</dbReference>
<dbReference type="SUPFAM" id="SSF53686">
    <property type="entry name" value="Tryptophan synthase beta subunit-like PLP-dependent enzymes"/>
    <property type="match status" value="1"/>
</dbReference>
<keyword evidence="3" id="KW-1185">Reference proteome</keyword>
<organism evidence="2 3">
    <name type="scientific">candidate division MSBL1 archaeon SCGC-AAA259A05</name>
    <dbReference type="NCBI Taxonomy" id="1698259"/>
    <lineage>
        <taxon>Archaea</taxon>
        <taxon>Methanobacteriati</taxon>
        <taxon>Methanobacteriota</taxon>
        <taxon>candidate division MSBL1</taxon>
    </lineage>
</organism>
<feature type="domain" description="Tryptophan synthase beta chain-like PALP" evidence="1">
    <location>
        <begin position="28"/>
        <end position="326"/>
    </location>
</feature>
<comment type="caution">
    <text evidence="2">The sequence shown here is derived from an EMBL/GenBank/DDBJ whole genome shotgun (WGS) entry which is preliminary data.</text>
</comment>
<dbReference type="AlphaFoldDB" id="A0A133U5P7"/>
<dbReference type="InterPro" id="IPR036052">
    <property type="entry name" value="TrpB-like_PALP_sf"/>
</dbReference>
<dbReference type="EMBL" id="LHXJ01000075">
    <property type="protein sequence ID" value="KXA89524.1"/>
    <property type="molecule type" value="Genomic_DNA"/>
</dbReference>